<protein>
    <submittedName>
        <fullName evidence="2">Sulfurtransferase TusA family protein</fullName>
    </submittedName>
</protein>
<dbReference type="RefSeq" id="WP_194813022.1">
    <property type="nucleotide sequence ID" value="NZ_CP063056.1"/>
</dbReference>
<reference evidence="2 3" key="1">
    <citation type="submission" date="2020-10" db="EMBL/GenBank/DDBJ databases">
        <title>Genome Sequencing of Rodentibacter spp. strain DSM111151.</title>
        <authorList>
            <person name="Benga L."/>
            <person name="Lautwein T."/>
        </authorList>
    </citation>
    <scope>NUCLEOTIDE SEQUENCE [LARGE SCALE GENOMIC DNA]</scope>
    <source>
        <strain evidence="2 3">DSM 111151</strain>
    </source>
</reference>
<dbReference type="EMBL" id="CP063056">
    <property type="protein sequence ID" value="QPB43465.1"/>
    <property type="molecule type" value="Genomic_DNA"/>
</dbReference>
<accession>A0ABX6UZ98</accession>
<dbReference type="CDD" id="cd00291">
    <property type="entry name" value="SirA_YedF_YeeD"/>
    <property type="match status" value="1"/>
</dbReference>
<sequence length="71" mass="8167">MDYQLDIRAYRCPLPLLMVKKVLATLKENDELSVFISTENNISDIMQLCETLNFTCRRNGAEKLTIKKSAN</sequence>
<evidence type="ECO:0000313" key="3">
    <source>
        <dbReference type="Proteomes" id="UP000663069"/>
    </source>
</evidence>
<dbReference type="Pfam" id="PF01206">
    <property type="entry name" value="TusA"/>
    <property type="match status" value="1"/>
</dbReference>
<gene>
    <name evidence="2" type="ORF">IHV77_05120</name>
</gene>
<proteinExistence type="predicted"/>
<dbReference type="PROSITE" id="PS01148">
    <property type="entry name" value="UPF0033"/>
    <property type="match status" value="1"/>
</dbReference>
<dbReference type="SUPFAM" id="SSF64307">
    <property type="entry name" value="SirA-like"/>
    <property type="match status" value="1"/>
</dbReference>
<dbReference type="InterPro" id="IPR036868">
    <property type="entry name" value="TusA-like_sf"/>
</dbReference>
<dbReference type="Gene3D" id="3.30.110.40">
    <property type="entry name" value="TusA-like domain"/>
    <property type="match status" value="1"/>
</dbReference>
<dbReference type="Proteomes" id="UP000663069">
    <property type="component" value="Chromosome"/>
</dbReference>
<evidence type="ECO:0000259" key="1">
    <source>
        <dbReference type="PROSITE" id="PS01148"/>
    </source>
</evidence>
<keyword evidence="3" id="KW-1185">Reference proteome</keyword>
<name>A0ABX6UZ98_9PAST</name>
<organism evidence="2 3">
    <name type="scientific">Rodentibacter haemolyticus</name>
    <dbReference type="NCBI Taxonomy" id="2778911"/>
    <lineage>
        <taxon>Bacteria</taxon>
        <taxon>Pseudomonadati</taxon>
        <taxon>Pseudomonadota</taxon>
        <taxon>Gammaproteobacteria</taxon>
        <taxon>Pasteurellales</taxon>
        <taxon>Pasteurellaceae</taxon>
        <taxon>Rodentibacter</taxon>
    </lineage>
</organism>
<dbReference type="InterPro" id="IPR001455">
    <property type="entry name" value="TusA-like"/>
</dbReference>
<feature type="domain" description="UPF0033" evidence="1">
    <location>
        <begin position="5"/>
        <end position="29"/>
    </location>
</feature>
<evidence type="ECO:0000313" key="2">
    <source>
        <dbReference type="EMBL" id="QPB43465.1"/>
    </source>
</evidence>